<organism evidence="7 8">
    <name type="scientific">Clavibacter californiensis</name>
    <dbReference type="NCBI Taxonomy" id="1401995"/>
    <lineage>
        <taxon>Bacteria</taxon>
        <taxon>Bacillati</taxon>
        <taxon>Actinomycetota</taxon>
        <taxon>Actinomycetes</taxon>
        <taxon>Micrococcales</taxon>
        <taxon>Microbacteriaceae</taxon>
        <taxon>Clavibacter</taxon>
    </lineage>
</organism>
<gene>
    <name evidence="7" type="ORF">DZF98_13425</name>
</gene>
<feature type="chain" id="PRO_5046681050" description="Peptidase M10 metallopeptidase domain-containing protein" evidence="5">
    <location>
        <begin position="38"/>
        <end position="189"/>
    </location>
</feature>
<dbReference type="RefSeq" id="WP_119373664.1">
    <property type="nucleotide sequence ID" value="NZ_CP040792.1"/>
</dbReference>
<sequence length="189" mass="20215">MRSPVRARRRSRIPLAATAGLAAAAALAVAVAAPAEAFNHEGPHWPTARLTVDTSEVPGGRFHDALTDAAAEYTALTHVSMSTEDAVGSPWSAQVIDAGDDGYEGYSHWRYDGDHLTTSADMHLNTAYLDDSLPEDELKVVWEHESGHVLGIAHVTGIDHVMYPFASQAYDDGVTGLTDDEVAGIDSLY</sequence>
<dbReference type="InterPro" id="IPR001818">
    <property type="entry name" value="Pept_M10_metallopeptidase"/>
</dbReference>
<evidence type="ECO:0000313" key="8">
    <source>
        <dbReference type="Proteomes" id="UP000265355"/>
    </source>
</evidence>
<evidence type="ECO:0000256" key="2">
    <source>
        <dbReference type="ARBA" id="ARBA00022723"/>
    </source>
</evidence>
<keyword evidence="2" id="KW-0479">Metal-binding</keyword>
<proteinExistence type="predicted"/>
<keyword evidence="3" id="KW-0378">Hydrolase</keyword>
<accession>A0ABX9N3N3</accession>
<dbReference type="Proteomes" id="UP000265355">
    <property type="component" value="Unassembled WGS sequence"/>
</dbReference>
<comment type="caution">
    <text evidence="7">The sequence shown here is derived from an EMBL/GenBank/DDBJ whole genome shotgun (WGS) entry which is preliminary data.</text>
</comment>
<reference evidence="7 8" key="1">
    <citation type="submission" date="2018-08" db="EMBL/GenBank/DDBJ databases">
        <title>Genome Sequence of Clavibacter michiganensis Subspecies type strains, and the Atypical Peach-Colored Strains Isolated from Tomato.</title>
        <authorList>
            <person name="Osdaghi E."/>
            <person name="Portier P."/>
            <person name="Briand M."/>
            <person name="Jacques M.-A."/>
        </authorList>
    </citation>
    <scope>NUCLEOTIDE SEQUENCE [LARGE SCALE GENOMIC DNA]</scope>
    <source>
        <strain evidence="7 8">CFBP 8216</strain>
    </source>
</reference>
<name>A0ABX9N3N3_9MICO</name>
<dbReference type="InterPro" id="IPR006311">
    <property type="entry name" value="TAT_signal"/>
</dbReference>
<feature type="signal peptide" evidence="5">
    <location>
        <begin position="1"/>
        <end position="37"/>
    </location>
</feature>
<evidence type="ECO:0000256" key="3">
    <source>
        <dbReference type="ARBA" id="ARBA00022801"/>
    </source>
</evidence>
<keyword evidence="1" id="KW-0645">Protease</keyword>
<keyword evidence="4" id="KW-0862">Zinc</keyword>
<evidence type="ECO:0000256" key="5">
    <source>
        <dbReference type="SAM" id="SignalP"/>
    </source>
</evidence>
<protein>
    <recommendedName>
        <fullName evidence="6">Peptidase M10 metallopeptidase domain-containing protein</fullName>
    </recommendedName>
</protein>
<feature type="domain" description="Peptidase M10 metallopeptidase" evidence="6">
    <location>
        <begin position="121"/>
        <end position="189"/>
    </location>
</feature>
<dbReference type="Gene3D" id="3.40.390.10">
    <property type="entry name" value="Collagenase (Catalytic Domain)"/>
    <property type="match status" value="1"/>
</dbReference>
<dbReference type="EMBL" id="QWEE01000316">
    <property type="protein sequence ID" value="RII89740.1"/>
    <property type="molecule type" value="Genomic_DNA"/>
</dbReference>
<evidence type="ECO:0000313" key="7">
    <source>
        <dbReference type="EMBL" id="RII89740.1"/>
    </source>
</evidence>
<keyword evidence="8" id="KW-1185">Reference proteome</keyword>
<evidence type="ECO:0000256" key="4">
    <source>
        <dbReference type="ARBA" id="ARBA00022833"/>
    </source>
</evidence>
<dbReference type="Pfam" id="PF00413">
    <property type="entry name" value="Peptidase_M10"/>
    <property type="match status" value="1"/>
</dbReference>
<dbReference type="InterPro" id="IPR021190">
    <property type="entry name" value="Pept_M10A"/>
</dbReference>
<keyword evidence="5" id="KW-0732">Signal</keyword>
<dbReference type="PROSITE" id="PS51318">
    <property type="entry name" value="TAT"/>
    <property type="match status" value="1"/>
</dbReference>
<evidence type="ECO:0000256" key="1">
    <source>
        <dbReference type="ARBA" id="ARBA00022670"/>
    </source>
</evidence>
<evidence type="ECO:0000259" key="6">
    <source>
        <dbReference type="Pfam" id="PF00413"/>
    </source>
</evidence>
<dbReference type="PRINTS" id="PR00138">
    <property type="entry name" value="MATRIXIN"/>
</dbReference>
<dbReference type="InterPro" id="IPR024079">
    <property type="entry name" value="MetalloPept_cat_dom_sf"/>
</dbReference>
<dbReference type="SUPFAM" id="SSF55486">
    <property type="entry name" value="Metalloproteases ('zincins'), catalytic domain"/>
    <property type="match status" value="1"/>
</dbReference>